<name>A0A3S0AA61_9BACL</name>
<feature type="domain" description="ABC transmembrane type-1" evidence="8">
    <location>
        <begin position="73"/>
        <end position="276"/>
    </location>
</feature>
<comment type="caution">
    <text evidence="9">The sequence shown here is derived from an EMBL/GenBank/DDBJ whole genome shotgun (WGS) entry which is preliminary data.</text>
</comment>
<dbReference type="SUPFAM" id="SSF161098">
    <property type="entry name" value="MetI-like"/>
    <property type="match status" value="1"/>
</dbReference>
<comment type="similarity">
    <text evidence="7">Belongs to the binding-protein-dependent transport system permease family.</text>
</comment>
<feature type="transmembrane region" description="Helical" evidence="7">
    <location>
        <begin position="108"/>
        <end position="128"/>
    </location>
</feature>
<feature type="transmembrane region" description="Helical" evidence="7">
    <location>
        <begin position="40"/>
        <end position="57"/>
    </location>
</feature>
<evidence type="ECO:0000259" key="8">
    <source>
        <dbReference type="PROSITE" id="PS50928"/>
    </source>
</evidence>
<evidence type="ECO:0000256" key="4">
    <source>
        <dbReference type="ARBA" id="ARBA00022692"/>
    </source>
</evidence>
<dbReference type="Pfam" id="PF00528">
    <property type="entry name" value="BPD_transp_1"/>
    <property type="match status" value="1"/>
</dbReference>
<dbReference type="PROSITE" id="PS50928">
    <property type="entry name" value="ABC_TM1"/>
    <property type="match status" value="1"/>
</dbReference>
<feature type="transmembrane region" description="Helical" evidence="7">
    <location>
        <begin position="257"/>
        <end position="277"/>
    </location>
</feature>
<dbReference type="PROSITE" id="PS51257">
    <property type="entry name" value="PROKAR_LIPOPROTEIN"/>
    <property type="match status" value="1"/>
</dbReference>
<evidence type="ECO:0000256" key="5">
    <source>
        <dbReference type="ARBA" id="ARBA00022989"/>
    </source>
</evidence>
<dbReference type="CDD" id="cd06261">
    <property type="entry name" value="TM_PBP2"/>
    <property type="match status" value="1"/>
</dbReference>
<feature type="transmembrane region" description="Helical" evidence="7">
    <location>
        <begin position="189"/>
        <end position="208"/>
    </location>
</feature>
<organism evidence="9 10">
    <name type="scientific">Paenibacillus whitsoniae</name>
    <dbReference type="NCBI Taxonomy" id="2496558"/>
    <lineage>
        <taxon>Bacteria</taxon>
        <taxon>Bacillati</taxon>
        <taxon>Bacillota</taxon>
        <taxon>Bacilli</taxon>
        <taxon>Bacillales</taxon>
        <taxon>Paenibacillaceae</taxon>
        <taxon>Paenibacillus</taxon>
    </lineage>
</organism>
<evidence type="ECO:0000256" key="2">
    <source>
        <dbReference type="ARBA" id="ARBA00022448"/>
    </source>
</evidence>
<dbReference type="PANTHER" id="PTHR43744">
    <property type="entry name" value="ABC TRANSPORTER PERMEASE PROTEIN MG189-RELATED-RELATED"/>
    <property type="match status" value="1"/>
</dbReference>
<reference evidence="9 10" key="1">
    <citation type="submission" date="2018-12" db="EMBL/GenBank/DDBJ databases">
        <title>Bacillus ochoae sp. nov., Paenibacillus whitsoniae sp. nov., Paenibacillus spiritus sp. nov. Isolated from the Mars Exploration Rover during spacecraft assembly.</title>
        <authorList>
            <person name="Seuylemezian A."/>
            <person name="Vaishampayan P."/>
        </authorList>
    </citation>
    <scope>NUCLEOTIDE SEQUENCE [LARGE SCALE GENOMIC DNA]</scope>
    <source>
        <strain evidence="9 10">MER 54</strain>
    </source>
</reference>
<evidence type="ECO:0000256" key="1">
    <source>
        <dbReference type="ARBA" id="ARBA00004651"/>
    </source>
</evidence>
<comment type="subcellular location">
    <subcellularLocation>
        <location evidence="1 7">Cell membrane</location>
        <topology evidence="1 7">Multi-pass membrane protein</topology>
    </subcellularLocation>
</comment>
<keyword evidence="6 7" id="KW-0472">Membrane</keyword>
<evidence type="ECO:0000313" key="10">
    <source>
        <dbReference type="Proteomes" id="UP000276128"/>
    </source>
</evidence>
<dbReference type="AlphaFoldDB" id="A0A3S0AA61"/>
<dbReference type="GO" id="GO:0005886">
    <property type="term" value="C:plasma membrane"/>
    <property type="evidence" value="ECO:0007669"/>
    <property type="project" value="UniProtKB-SubCell"/>
</dbReference>
<dbReference type="PANTHER" id="PTHR43744:SF9">
    <property type="entry name" value="POLYGALACTURONAN_RHAMNOGALACTURONAN TRANSPORT SYSTEM PERMEASE PROTEIN YTCP"/>
    <property type="match status" value="1"/>
</dbReference>
<dbReference type="OrthoDB" id="2563390at2"/>
<feature type="transmembrane region" description="Helical" evidence="7">
    <location>
        <begin position="12"/>
        <end position="33"/>
    </location>
</feature>
<evidence type="ECO:0000256" key="6">
    <source>
        <dbReference type="ARBA" id="ARBA00023136"/>
    </source>
</evidence>
<dbReference type="GO" id="GO:0055085">
    <property type="term" value="P:transmembrane transport"/>
    <property type="evidence" value="ECO:0007669"/>
    <property type="project" value="InterPro"/>
</dbReference>
<keyword evidence="2 7" id="KW-0813">Transport</keyword>
<gene>
    <name evidence="9" type="ORF">EJQ19_18450</name>
</gene>
<dbReference type="RefSeq" id="WP_126142715.1">
    <property type="nucleotide sequence ID" value="NZ_RXHU01000055.1"/>
</dbReference>
<evidence type="ECO:0000313" key="9">
    <source>
        <dbReference type="EMBL" id="RTE08219.1"/>
    </source>
</evidence>
<protein>
    <submittedName>
        <fullName evidence="9">Carbohydrate ABC transporter permease</fullName>
    </submittedName>
</protein>
<keyword evidence="3" id="KW-1003">Cell membrane</keyword>
<dbReference type="InterPro" id="IPR000515">
    <property type="entry name" value="MetI-like"/>
</dbReference>
<accession>A0A3S0AA61</accession>
<evidence type="ECO:0000256" key="3">
    <source>
        <dbReference type="ARBA" id="ARBA00022475"/>
    </source>
</evidence>
<dbReference type="EMBL" id="RXHU01000055">
    <property type="protein sequence ID" value="RTE08219.1"/>
    <property type="molecule type" value="Genomic_DNA"/>
</dbReference>
<keyword evidence="5 7" id="KW-1133">Transmembrane helix</keyword>
<dbReference type="Gene3D" id="1.10.3720.10">
    <property type="entry name" value="MetI-like"/>
    <property type="match status" value="1"/>
</dbReference>
<proteinExistence type="inferred from homology"/>
<evidence type="ECO:0000256" key="7">
    <source>
        <dbReference type="RuleBase" id="RU363032"/>
    </source>
</evidence>
<keyword evidence="10" id="KW-1185">Reference proteome</keyword>
<sequence length="292" mass="32494">MRLSFGEKLFYATNYLLLLLAGMSCLVPLLNIVSVSFSDYAAIASGFVGIWPVGFNLDAYRSLIEGTPIVQCLKNSVVITVFGVAFSMIFTVLAAYPLSKSKFYWRKGFTLAIVFTMLFGIPTIPAFLVNRSLGIVDTYWALWLPGLISAYNMLVLKSFFEQIPEEMGEASQIDGCSDWRQLWQIDLPLSMPVLATLMLFYGVGYWNVFQSVLININDSDKYNLAVLVQNMIANQSLLQSLNNLQPQEAAELLTPEAIRSAGVVVMLVPLLLVYPFLQKYFVKGVMIGAIKG</sequence>
<feature type="transmembrane region" description="Helical" evidence="7">
    <location>
        <begin position="77"/>
        <end position="96"/>
    </location>
</feature>
<dbReference type="InterPro" id="IPR035906">
    <property type="entry name" value="MetI-like_sf"/>
</dbReference>
<keyword evidence="4 7" id="KW-0812">Transmembrane</keyword>
<dbReference type="Proteomes" id="UP000276128">
    <property type="component" value="Unassembled WGS sequence"/>
</dbReference>